<dbReference type="Proteomes" id="UP001165082">
    <property type="component" value="Unassembled WGS sequence"/>
</dbReference>
<sequence length="219" mass="22777">DADLYTHYPLNSTGYYRGTWSREAKEPSGPTPFLTYAPSSPGSPRTSITGVPPGAGVYAIPPTVTNADFVTLAPPPKAKKKPAGAKPNAEDEKGKEKEAEKSTGGKSVDPLSLPLTVSHGRVALQIYSKSVPGLTSFTLLRSLVKFYDGTASTSRDVLCYAVGVHVMRNGRIKMVGNWGEGTPGLVVGGEAGEIVVSGGEKKANVEGKGASEKGASEKG</sequence>
<accession>A0A9W7AP24</accession>
<protein>
    <submittedName>
        <fullName evidence="2">Uncharacterized protein</fullName>
    </submittedName>
</protein>
<evidence type="ECO:0000313" key="2">
    <source>
        <dbReference type="EMBL" id="GMH72578.1"/>
    </source>
</evidence>
<comment type="caution">
    <text evidence="2">The sequence shown here is derived from an EMBL/GenBank/DDBJ whole genome shotgun (WGS) entry which is preliminary data.</text>
</comment>
<proteinExistence type="predicted"/>
<dbReference type="AlphaFoldDB" id="A0A9W7AP24"/>
<feature type="non-terminal residue" evidence="2">
    <location>
        <position position="219"/>
    </location>
</feature>
<feature type="region of interest" description="Disordered" evidence="1">
    <location>
        <begin position="69"/>
        <end position="112"/>
    </location>
</feature>
<organism evidence="2 3">
    <name type="scientific">Triparma retinervis</name>
    <dbReference type="NCBI Taxonomy" id="2557542"/>
    <lineage>
        <taxon>Eukaryota</taxon>
        <taxon>Sar</taxon>
        <taxon>Stramenopiles</taxon>
        <taxon>Ochrophyta</taxon>
        <taxon>Bolidophyceae</taxon>
        <taxon>Parmales</taxon>
        <taxon>Triparmaceae</taxon>
        <taxon>Triparma</taxon>
    </lineage>
</organism>
<reference evidence="2" key="1">
    <citation type="submission" date="2022-07" db="EMBL/GenBank/DDBJ databases">
        <title>Genome analysis of Parmales, a sister group of diatoms, reveals the evolutionary specialization of diatoms from phago-mixotrophs to photoautotrophs.</title>
        <authorList>
            <person name="Ban H."/>
            <person name="Sato S."/>
            <person name="Yoshikawa S."/>
            <person name="Kazumasa Y."/>
            <person name="Nakamura Y."/>
            <person name="Ichinomiya M."/>
            <person name="Saitoh K."/>
            <person name="Sato N."/>
            <person name="Blanc-Mathieu R."/>
            <person name="Endo H."/>
            <person name="Kuwata A."/>
            <person name="Ogata H."/>
        </authorList>
    </citation>
    <scope>NUCLEOTIDE SEQUENCE</scope>
</reference>
<feature type="compositionally biased region" description="Basic and acidic residues" evidence="1">
    <location>
        <begin position="88"/>
        <end position="103"/>
    </location>
</feature>
<keyword evidence="3" id="KW-1185">Reference proteome</keyword>
<feature type="compositionally biased region" description="Polar residues" evidence="1">
    <location>
        <begin position="37"/>
        <end position="49"/>
    </location>
</feature>
<gene>
    <name evidence="2" type="ORF">TrRE_jg1234</name>
</gene>
<evidence type="ECO:0000256" key="1">
    <source>
        <dbReference type="SAM" id="MobiDB-lite"/>
    </source>
</evidence>
<name>A0A9W7AP24_9STRA</name>
<feature type="region of interest" description="Disordered" evidence="1">
    <location>
        <begin position="200"/>
        <end position="219"/>
    </location>
</feature>
<feature type="non-terminal residue" evidence="2">
    <location>
        <position position="1"/>
    </location>
</feature>
<evidence type="ECO:0000313" key="3">
    <source>
        <dbReference type="Proteomes" id="UP001165082"/>
    </source>
</evidence>
<dbReference type="EMBL" id="BRXZ01002903">
    <property type="protein sequence ID" value="GMH72578.1"/>
    <property type="molecule type" value="Genomic_DNA"/>
</dbReference>
<feature type="region of interest" description="Disordered" evidence="1">
    <location>
        <begin position="20"/>
        <end position="49"/>
    </location>
</feature>